<proteinExistence type="predicted"/>
<dbReference type="STRING" id="405564.SAMN04487905_101418"/>
<dbReference type="PIRSF" id="PIRSF010256">
    <property type="entry name" value="CoxE_vWa"/>
    <property type="match status" value="1"/>
</dbReference>
<dbReference type="PANTHER" id="PTHR39338">
    <property type="entry name" value="BLL5662 PROTEIN-RELATED"/>
    <property type="match status" value="1"/>
</dbReference>
<protein>
    <recommendedName>
        <fullName evidence="2">VWFA domain-containing protein</fullName>
    </recommendedName>
</protein>
<dbReference type="PANTHER" id="PTHR39338:SF6">
    <property type="entry name" value="BLL5662 PROTEIN"/>
    <property type="match status" value="1"/>
</dbReference>
<accession>A0A1H0P7U6</accession>
<dbReference type="SUPFAM" id="SSF53300">
    <property type="entry name" value="vWA-like"/>
    <property type="match status" value="1"/>
</dbReference>
<feature type="domain" description="VWFA" evidence="2">
    <location>
        <begin position="227"/>
        <end position="398"/>
    </location>
</feature>
<gene>
    <name evidence="3" type="ORF">SAMN04487905_101418</name>
</gene>
<dbReference type="InterPro" id="IPR036465">
    <property type="entry name" value="vWFA_dom_sf"/>
</dbReference>
<dbReference type="AlphaFoldDB" id="A0A1H0P7U6"/>
<dbReference type="SMART" id="SM00327">
    <property type="entry name" value="VWA"/>
    <property type="match status" value="1"/>
</dbReference>
<name>A0A1H0P7U6_9ACTN</name>
<keyword evidence="4" id="KW-1185">Reference proteome</keyword>
<reference evidence="4" key="1">
    <citation type="submission" date="2016-10" db="EMBL/GenBank/DDBJ databases">
        <authorList>
            <person name="Varghese N."/>
            <person name="Submissions S."/>
        </authorList>
    </citation>
    <scope>NUCLEOTIDE SEQUENCE [LARGE SCALE GENOMIC DNA]</scope>
    <source>
        <strain evidence="4">DSM 46732</strain>
    </source>
</reference>
<evidence type="ECO:0000313" key="3">
    <source>
        <dbReference type="EMBL" id="SDP00756.1"/>
    </source>
</evidence>
<dbReference type="InterPro" id="IPR011195">
    <property type="entry name" value="UCP010256"/>
</dbReference>
<dbReference type="Pfam" id="PF05762">
    <property type="entry name" value="VWA_CoxE"/>
    <property type="match status" value="1"/>
</dbReference>
<evidence type="ECO:0000259" key="2">
    <source>
        <dbReference type="SMART" id="SM00327"/>
    </source>
</evidence>
<evidence type="ECO:0000313" key="4">
    <source>
        <dbReference type="Proteomes" id="UP000199497"/>
    </source>
</evidence>
<dbReference type="CDD" id="cd00198">
    <property type="entry name" value="vWFA"/>
    <property type="match status" value="1"/>
</dbReference>
<feature type="region of interest" description="Disordered" evidence="1">
    <location>
        <begin position="1"/>
        <end position="31"/>
    </location>
</feature>
<dbReference type="Proteomes" id="UP000199497">
    <property type="component" value="Unassembled WGS sequence"/>
</dbReference>
<sequence>MDVPVHARAGRAPGATVGGHEGSPRPHGVHNVDMREADNTLEGLVGFARALRHSGMRCGPARVRSFLDATEHVDFADRDQLYWAGRLTLCSDPDDLPRFDAAFHAWFGRLVDSPEPGLAQRRRVRSRALPLGGEEPESAESAEADQLAAAGDVEMLHRRDLAELSEGERAHLRRMIAWLDPRPPRRTALRWRRSRDGRLDPDGTMRAMIRGGGEPVRLVRRTRGERPRKVVLLIDVSGSMSPYADALLRFAHVVMRAAPSTTEVFTLGTRLTRVTRQLRQRDPEFALTAAGRAVPDFSGGTRLGSTLRAFLDRWGRRGAARQAVVVLFSDGWERGDTGELAEQMRGLRRLAHAVLWANPHAGHEGYEPVQSGIAAALPHVDGLVAGHSLAALRELWRRVRSCSESASPGRSAGEPVEVSGA</sequence>
<dbReference type="EMBL" id="FNJR01000001">
    <property type="protein sequence ID" value="SDP00756.1"/>
    <property type="molecule type" value="Genomic_DNA"/>
</dbReference>
<dbReference type="InterPro" id="IPR008912">
    <property type="entry name" value="Uncharacterised_CoxE"/>
</dbReference>
<dbReference type="Gene3D" id="3.40.50.410">
    <property type="entry name" value="von Willebrand factor, type A domain"/>
    <property type="match status" value="1"/>
</dbReference>
<organism evidence="3 4">
    <name type="scientific">Actinopolyspora xinjiangensis</name>
    <dbReference type="NCBI Taxonomy" id="405564"/>
    <lineage>
        <taxon>Bacteria</taxon>
        <taxon>Bacillati</taxon>
        <taxon>Actinomycetota</taxon>
        <taxon>Actinomycetes</taxon>
        <taxon>Actinopolysporales</taxon>
        <taxon>Actinopolysporaceae</taxon>
        <taxon>Actinopolyspora</taxon>
    </lineage>
</organism>
<evidence type="ECO:0000256" key="1">
    <source>
        <dbReference type="SAM" id="MobiDB-lite"/>
    </source>
</evidence>
<dbReference type="InterPro" id="IPR002035">
    <property type="entry name" value="VWF_A"/>
</dbReference>